<gene>
    <name evidence="2" type="ORF">CBYS24578_00011813</name>
</gene>
<accession>A0A9N9UW96</accession>
<evidence type="ECO:0008006" key="4">
    <source>
        <dbReference type="Google" id="ProtNLM"/>
    </source>
</evidence>
<reference evidence="2 3" key="2">
    <citation type="submission" date="2021-10" db="EMBL/GenBank/DDBJ databases">
        <authorList>
            <person name="Piombo E."/>
        </authorList>
    </citation>
    <scope>NUCLEOTIDE SEQUENCE [LARGE SCALE GENOMIC DNA]</scope>
</reference>
<comment type="caution">
    <text evidence="2">The sequence shown here is derived from an EMBL/GenBank/DDBJ whole genome shotgun (WGS) entry which is preliminary data.</text>
</comment>
<keyword evidence="3" id="KW-1185">Reference proteome</keyword>
<dbReference type="AlphaFoldDB" id="A0A9N9UW96"/>
<proteinExistence type="predicted"/>
<dbReference type="Proteomes" id="UP000754883">
    <property type="component" value="Unassembled WGS sequence"/>
</dbReference>
<sequence length="102" mass="11005">MPVSPSTPAHGVDDAVSSGASTTRSRPSDKTKGIRNQNACDACRDRKVKCQEKNNALLASPLGQTVSIKSLVESEAHSGSESQIENPILRRFPEYCAHQLIE</sequence>
<evidence type="ECO:0000313" key="3">
    <source>
        <dbReference type="Proteomes" id="UP000754883"/>
    </source>
</evidence>
<dbReference type="GO" id="GO:0000981">
    <property type="term" value="F:DNA-binding transcription factor activity, RNA polymerase II-specific"/>
    <property type="evidence" value="ECO:0007669"/>
    <property type="project" value="InterPro"/>
</dbReference>
<evidence type="ECO:0000313" key="2">
    <source>
        <dbReference type="EMBL" id="CAH0004273.1"/>
    </source>
</evidence>
<dbReference type="InterPro" id="IPR036864">
    <property type="entry name" value="Zn2-C6_fun-type_DNA-bd_sf"/>
</dbReference>
<organism evidence="2 3">
    <name type="scientific">Clonostachys byssicola</name>
    <dbReference type="NCBI Taxonomy" id="160290"/>
    <lineage>
        <taxon>Eukaryota</taxon>
        <taxon>Fungi</taxon>
        <taxon>Dikarya</taxon>
        <taxon>Ascomycota</taxon>
        <taxon>Pezizomycotina</taxon>
        <taxon>Sordariomycetes</taxon>
        <taxon>Hypocreomycetidae</taxon>
        <taxon>Hypocreales</taxon>
        <taxon>Bionectriaceae</taxon>
        <taxon>Clonostachys</taxon>
    </lineage>
</organism>
<evidence type="ECO:0000256" key="1">
    <source>
        <dbReference type="SAM" id="MobiDB-lite"/>
    </source>
</evidence>
<dbReference type="GO" id="GO:0008270">
    <property type="term" value="F:zinc ion binding"/>
    <property type="evidence" value="ECO:0007669"/>
    <property type="project" value="InterPro"/>
</dbReference>
<feature type="region of interest" description="Disordered" evidence="1">
    <location>
        <begin position="1"/>
        <end position="38"/>
    </location>
</feature>
<protein>
    <recommendedName>
        <fullName evidence="4">Zn(2)-C6 fungal-type domain-containing protein</fullName>
    </recommendedName>
</protein>
<dbReference type="SUPFAM" id="SSF57701">
    <property type="entry name" value="Zn2/Cys6 DNA-binding domain"/>
    <property type="match status" value="1"/>
</dbReference>
<name>A0A9N9UW96_9HYPO</name>
<dbReference type="EMBL" id="CABFNO020001566">
    <property type="protein sequence ID" value="CAH0004273.1"/>
    <property type="molecule type" value="Genomic_DNA"/>
</dbReference>
<reference evidence="3" key="1">
    <citation type="submission" date="2019-06" db="EMBL/GenBank/DDBJ databases">
        <authorList>
            <person name="Broberg M."/>
        </authorList>
    </citation>
    <scope>NUCLEOTIDE SEQUENCE [LARGE SCALE GENOMIC DNA]</scope>
</reference>